<proteinExistence type="predicted"/>
<feature type="domain" description="Transposase IS4-like" evidence="1">
    <location>
        <begin position="248"/>
        <end position="335"/>
    </location>
</feature>
<evidence type="ECO:0008006" key="5">
    <source>
        <dbReference type="Google" id="ProtNLM"/>
    </source>
</evidence>
<reference evidence="3 4" key="1">
    <citation type="journal article" date="2019" name="Int. J. Syst. Evol. Microbiol.">
        <title>The Global Catalogue of Microorganisms (GCM) 10K type strain sequencing project: providing services to taxonomists for standard genome sequencing and annotation.</title>
        <authorList>
            <consortium name="The Broad Institute Genomics Platform"/>
            <consortium name="The Broad Institute Genome Sequencing Center for Infectious Disease"/>
            <person name="Wu L."/>
            <person name="Ma J."/>
        </authorList>
    </citation>
    <scope>NUCLEOTIDE SEQUENCE [LARGE SCALE GENOMIC DNA]</scope>
    <source>
        <strain evidence="3 4">JCM 14193</strain>
    </source>
</reference>
<organism evidence="3 4">
    <name type="scientific">Alkalibacillus silvisoli</name>
    <dbReference type="NCBI Taxonomy" id="392823"/>
    <lineage>
        <taxon>Bacteria</taxon>
        <taxon>Bacillati</taxon>
        <taxon>Bacillota</taxon>
        <taxon>Bacilli</taxon>
        <taxon>Bacillales</taxon>
        <taxon>Bacillaceae</taxon>
        <taxon>Alkalibacillus</taxon>
    </lineage>
</organism>
<dbReference type="PANTHER" id="PTHR35604">
    <property type="entry name" value="TRANSPOSASE INSH FOR INSERTION SEQUENCE ELEMENT IS5A-RELATED"/>
    <property type="match status" value="1"/>
</dbReference>
<comment type="caution">
    <text evidence="3">The sequence shown here is derived from an EMBL/GenBank/DDBJ whole genome shotgun (WGS) entry which is preliminary data.</text>
</comment>
<accession>A0ABN1A8X7</accession>
<protein>
    <recommendedName>
        <fullName evidence="5">IS1182 family transposase</fullName>
    </recommendedName>
</protein>
<dbReference type="Pfam" id="PF01609">
    <property type="entry name" value="DDE_Tnp_1"/>
    <property type="match status" value="1"/>
</dbReference>
<evidence type="ECO:0000313" key="3">
    <source>
        <dbReference type="EMBL" id="GAA0470568.1"/>
    </source>
</evidence>
<evidence type="ECO:0000313" key="4">
    <source>
        <dbReference type="Proteomes" id="UP001500740"/>
    </source>
</evidence>
<feature type="domain" description="Transposase InsH N-terminal" evidence="2">
    <location>
        <begin position="18"/>
        <end position="111"/>
    </location>
</feature>
<dbReference type="Proteomes" id="UP001500740">
    <property type="component" value="Unassembled WGS sequence"/>
</dbReference>
<dbReference type="PANTHER" id="PTHR35604:SF2">
    <property type="entry name" value="TRANSPOSASE INSH FOR INSERTION SEQUENCE ELEMENT IS5A-RELATED"/>
    <property type="match status" value="1"/>
</dbReference>
<keyword evidence="4" id="KW-1185">Reference proteome</keyword>
<gene>
    <name evidence="3" type="ORF">GCM10008935_28110</name>
</gene>
<evidence type="ECO:0000259" key="2">
    <source>
        <dbReference type="Pfam" id="PF05598"/>
    </source>
</evidence>
<evidence type="ECO:0000259" key="1">
    <source>
        <dbReference type="Pfam" id="PF01609"/>
    </source>
</evidence>
<dbReference type="EMBL" id="BAAACZ010000028">
    <property type="protein sequence ID" value="GAA0470568.1"/>
    <property type="molecule type" value="Genomic_DNA"/>
</dbReference>
<dbReference type="Pfam" id="PF05598">
    <property type="entry name" value="DUF772"/>
    <property type="match status" value="1"/>
</dbReference>
<dbReference type="InterPro" id="IPR008490">
    <property type="entry name" value="Transposase_InsH_N"/>
</dbReference>
<dbReference type="InterPro" id="IPR002559">
    <property type="entry name" value="Transposase_11"/>
</dbReference>
<name>A0ABN1A8X7_9BACI</name>
<sequence>MLQSQGSLNMSSYTDLYEMIIPKDNFLRRLNDIVDFTFIMDELKENYCLDNGRKAIPPIQMFKYLLLKRIYDLSDVDVVERARYDMSFKYFLELAPEDPVINPSSLTKFRKLRLKGSNESSNNNLLDLLIHKTVEIALDYGVIDSKTIMVDATHTSSRYCSKSVAEFLSEKAKSMRKTVYQYDETIKEKFPKKPAHHSIKETERYCKELIEVIEQSEVNDMPAVKEKVNHLNEILDDCKEQTTLSNDPDARIGHKTEDSSFFGYKSHLAMSKERIITAATITTGEKSDGKQLKDLVHKSKDAGMEVDAVIGDTAYSGTDNLKFAKEEQFQLVSKLHPVITDGKRENSGFEFNKDADMFVCPAGHMAFKK</sequence>